<evidence type="ECO:0000256" key="8">
    <source>
        <dbReference type="ARBA" id="ARBA00023065"/>
    </source>
</evidence>
<evidence type="ECO:0000256" key="4">
    <source>
        <dbReference type="ARBA" id="ARBA00022692"/>
    </source>
</evidence>
<evidence type="ECO:0000256" key="10">
    <source>
        <dbReference type="ARBA" id="ARBA00023170"/>
    </source>
</evidence>
<feature type="transmembrane region" description="Helical" evidence="13">
    <location>
        <begin position="2538"/>
        <end position="2566"/>
    </location>
</feature>
<name>A0A8S1FA22_9PELO</name>
<feature type="domain" description="MIR" evidence="15">
    <location>
        <begin position="148"/>
        <end position="202"/>
    </location>
</feature>
<evidence type="ECO:0000256" key="14">
    <source>
        <dbReference type="SAM" id="MobiDB-lite"/>
    </source>
</evidence>
<keyword evidence="4 13" id="KW-0812">Transmembrane</keyword>
<evidence type="ECO:0000259" key="15">
    <source>
        <dbReference type="PROSITE" id="PS50919"/>
    </source>
</evidence>
<evidence type="ECO:0000256" key="7">
    <source>
        <dbReference type="ARBA" id="ARBA00022989"/>
    </source>
</evidence>
<dbReference type="SUPFAM" id="SSF82109">
    <property type="entry name" value="MIR domain"/>
    <property type="match status" value="2"/>
</dbReference>
<evidence type="ECO:0000256" key="11">
    <source>
        <dbReference type="ARBA" id="ARBA00023286"/>
    </source>
</evidence>
<evidence type="ECO:0000256" key="6">
    <source>
        <dbReference type="ARBA" id="ARBA00022824"/>
    </source>
</evidence>
<dbReference type="GO" id="GO:0005220">
    <property type="term" value="F:inositol 1,4,5-trisphosphate-gated calcium channel activity"/>
    <property type="evidence" value="ECO:0007669"/>
    <property type="project" value="UniProtKB-UniRule"/>
</dbReference>
<keyword evidence="8 13" id="KW-0406">Ion transport</keyword>
<dbReference type="EMBL" id="CADEPM010000009">
    <property type="protein sequence ID" value="CAB3409792.1"/>
    <property type="molecule type" value="Genomic_DNA"/>
</dbReference>
<reference evidence="16 17" key="1">
    <citation type="submission" date="2020-04" db="EMBL/GenBank/DDBJ databases">
        <authorList>
            <person name="Laetsch R D."/>
            <person name="Stevens L."/>
            <person name="Kumar S."/>
            <person name="Blaxter L. M."/>
        </authorList>
    </citation>
    <scope>NUCLEOTIDE SEQUENCE [LARGE SCALE GENOMIC DNA]</scope>
</reference>
<feature type="transmembrane region" description="Helical" evidence="13">
    <location>
        <begin position="2479"/>
        <end position="2503"/>
    </location>
</feature>
<keyword evidence="10 13" id="KW-0675">Receptor</keyword>
<keyword evidence="13" id="KW-0106">Calcium</keyword>
<dbReference type="PANTHER" id="PTHR13715">
    <property type="entry name" value="RYANODINE RECEPTOR AND IP3 RECEPTOR"/>
    <property type="match status" value="1"/>
</dbReference>
<comment type="similarity">
    <text evidence="2 13">Belongs to the InsP3 receptor family.</text>
</comment>
<dbReference type="InterPro" id="IPR000699">
    <property type="entry name" value="RIH_dom"/>
</dbReference>
<keyword evidence="13" id="KW-0109">Calcium transport</keyword>
<dbReference type="OrthoDB" id="76898at2759"/>
<evidence type="ECO:0000313" key="17">
    <source>
        <dbReference type="Proteomes" id="UP000494206"/>
    </source>
</evidence>
<dbReference type="InterPro" id="IPR016093">
    <property type="entry name" value="MIR_motif"/>
</dbReference>
<dbReference type="GO" id="GO:0005886">
    <property type="term" value="C:plasma membrane"/>
    <property type="evidence" value="ECO:0007669"/>
    <property type="project" value="TreeGrafter"/>
</dbReference>
<dbReference type="PRINTS" id="PR00779">
    <property type="entry name" value="INSP3RECEPTR"/>
</dbReference>
<evidence type="ECO:0000256" key="13">
    <source>
        <dbReference type="RuleBase" id="RU368044"/>
    </source>
</evidence>
<feature type="transmembrane region" description="Helical" evidence="13">
    <location>
        <begin position="2703"/>
        <end position="2725"/>
    </location>
</feature>
<gene>
    <name evidence="16" type="ORF">CBOVIS_LOCUS11401</name>
</gene>
<dbReference type="GO" id="GO:0070679">
    <property type="term" value="F:inositol 1,4,5 trisphosphate binding"/>
    <property type="evidence" value="ECO:0007669"/>
    <property type="project" value="UniProtKB-UniRule"/>
</dbReference>
<keyword evidence="5" id="KW-0677">Repeat</keyword>
<keyword evidence="13" id="KW-0107">Calcium channel</keyword>
<comment type="caution">
    <text evidence="16">The sequence shown here is derived from an EMBL/GenBank/DDBJ whole genome shotgun (WGS) entry which is preliminary data.</text>
</comment>
<dbReference type="GO" id="GO:0051209">
    <property type="term" value="P:release of sequestered calcium ion into cytosol"/>
    <property type="evidence" value="ECO:0007669"/>
    <property type="project" value="UniProtKB-UniRule"/>
</dbReference>
<evidence type="ECO:0000256" key="5">
    <source>
        <dbReference type="ARBA" id="ARBA00022737"/>
    </source>
</evidence>
<dbReference type="Pfam" id="PF08709">
    <property type="entry name" value="Ins145_P3_rec"/>
    <property type="match status" value="1"/>
</dbReference>
<dbReference type="GO" id="GO:0016529">
    <property type="term" value="C:sarcoplasmic reticulum"/>
    <property type="evidence" value="ECO:0007669"/>
    <property type="project" value="TreeGrafter"/>
</dbReference>
<dbReference type="InterPro" id="IPR013662">
    <property type="entry name" value="RIH_assoc-dom"/>
</dbReference>
<comment type="subcellular location">
    <subcellularLocation>
        <location evidence="1 13">Endoplasmic reticulum membrane</location>
        <topology evidence="1 13">Multi-pass membrane protein</topology>
    </subcellularLocation>
</comment>
<dbReference type="Pfam" id="PF01365">
    <property type="entry name" value="RYDR_ITPR"/>
    <property type="match status" value="2"/>
</dbReference>
<feature type="transmembrane region" description="Helical" evidence="13">
    <location>
        <begin position="2587"/>
        <end position="2609"/>
    </location>
</feature>
<keyword evidence="3 13" id="KW-0813">Transport</keyword>
<dbReference type="InterPro" id="IPR015925">
    <property type="entry name" value="Ryanodine_IP3_receptor"/>
</dbReference>
<comment type="function">
    <text evidence="13">Receptor for inositol 1,4,5-trisphosphate, a second messenger that mediates the release of intracellular calcium.</text>
</comment>
<accession>A0A8S1FA22</accession>
<keyword evidence="17" id="KW-1185">Reference proteome</keyword>
<dbReference type="Pfam" id="PF00520">
    <property type="entry name" value="Ion_trans"/>
    <property type="match status" value="1"/>
</dbReference>
<dbReference type="FunFam" id="2.80.10.50:FF:000073">
    <property type="entry name" value="Inositol 1,4,5-trisphosphate receptor itr-1"/>
    <property type="match status" value="1"/>
</dbReference>
<dbReference type="Pfam" id="PF02815">
    <property type="entry name" value="MIR"/>
    <property type="match status" value="1"/>
</dbReference>
<proteinExistence type="inferred from homology"/>
<dbReference type="Proteomes" id="UP000494206">
    <property type="component" value="Unassembled WGS sequence"/>
</dbReference>
<comment type="domain">
    <text evidence="13">The receptor contains a calcium channel in its C-terminal extremity. Its large N-terminal cytoplasmic region has the ligand-binding site in the N-terminus and modulatory sites in the middle portion immediately upstream of the channel region.</text>
</comment>
<keyword evidence="11 13" id="KW-1071">Ligand-gated ion channel</keyword>
<evidence type="ECO:0000256" key="2">
    <source>
        <dbReference type="ARBA" id="ARBA00009453"/>
    </source>
</evidence>
<evidence type="ECO:0000256" key="3">
    <source>
        <dbReference type="ARBA" id="ARBA00022448"/>
    </source>
</evidence>
<dbReference type="InterPro" id="IPR000493">
    <property type="entry name" value="InsP3_rcpt"/>
</dbReference>
<feature type="transmembrane region" description="Helical" evidence="13">
    <location>
        <begin position="2421"/>
        <end position="2439"/>
    </location>
</feature>
<dbReference type="GO" id="GO:0005509">
    <property type="term" value="F:calcium ion binding"/>
    <property type="evidence" value="ECO:0007669"/>
    <property type="project" value="TreeGrafter"/>
</dbReference>
<dbReference type="Gene3D" id="2.80.10.50">
    <property type="match status" value="2"/>
</dbReference>
<evidence type="ECO:0000313" key="16">
    <source>
        <dbReference type="EMBL" id="CAB3409792.1"/>
    </source>
</evidence>
<dbReference type="SMART" id="SM00472">
    <property type="entry name" value="MIR"/>
    <property type="match status" value="3"/>
</dbReference>
<organism evidence="16 17">
    <name type="scientific">Caenorhabditis bovis</name>
    <dbReference type="NCBI Taxonomy" id="2654633"/>
    <lineage>
        <taxon>Eukaryota</taxon>
        <taxon>Metazoa</taxon>
        <taxon>Ecdysozoa</taxon>
        <taxon>Nematoda</taxon>
        <taxon>Chromadorea</taxon>
        <taxon>Rhabditida</taxon>
        <taxon>Rhabditina</taxon>
        <taxon>Rhabditomorpha</taxon>
        <taxon>Rhabditoidea</taxon>
        <taxon>Rhabditidae</taxon>
        <taxon>Peloderinae</taxon>
        <taxon>Caenorhabditis</taxon>
    </lineage>
</organism>
<dbReference type="Gene3D" id="1.25.10.30">
    <property type="entry name" value="IP3 receptor type 1 binding core, RIH domain"/>
    <property type="match status" value="1"/>
</dbReference>
<dbReference type="Pfam" id="PF08454">
    <property type="entry name" value="RIH_assoc"/>
    <property type="match status" value="1"/>
</dbReference>
<dbReference type="InterPro" id="IPR014821">
    <property type="entry name" value="Ins145_P3_rcpt"/>
</dbReference>
<sequence>MEYDFRRQVLERNHAGMAFNSRKLTVVNSIDNGNTSLLHIGDIISLYTESTTNHAHRGFLSTLGLVDDRCIVELGDGRPESPPKKFRDCLFKLCPVNRYAAQKHLWTEQKRYYQTGDSMFDDDLMNKLRVAADKEREENEAEFQKKLGNVIQYGTMVQLLHVKSNKYVTIQKNSPAKRERNAMKVYLDRAGNEGSWFIIEPAYKHYAIGDNVSAGNKISLIPQTVASNQTGHCKSQLHLSSHTLADHKTAAEINCLNEPTEWQVFMFLLYNENQPDVVKSGDVIRLFHADQQTFLTLDTIPTQNPPKDVVFLRMTNRPSAADATSSRALWEVQVVQSNSYRGGTAKWNKTYRFKHLATDMYLTVEASSTQQVKPATNGRRPTPLLSEISQKSRPPLERTNSPLANGYYADGPSDRAQAPTLYYLAPTKSDFPESDNMLLFQLDPSTFMKSNKDVPRRSYVRLLHQYTDSWVHATNPTEKQNLHYSSKNEKGWVKVICEANRIDKETFALLPVSPDEVRDLDFANDACRALRNFIRLIKVGVVITKESLNVTTQLLIECILFVTNTTDHMIDPLKITDFTPSRDRQKLLREQEVLDQVFLLLKAPFLPRQGTTELGPLLNSISALSDSRNEVFKNMFQLCYCLLKYAQVNYRKNQEFLAEKFGQIQEQIGFDLMAEDTMTAVLHNNPKLLEKYVKTPHVERFVELVRNNRQGKFLDYLADLCVCRGEANKKIQELICNSVLSSKHRDIFMDTRIVDDEVEVGWAPNFKRLVDIADGARVNHESSELLDYYRHQLDLFSQMCQEQQYLAIDPPPERRLMNISQQLPAELVLKCMSDQRLPYDIRASFTRLMLHLHVVRGSPMSAIRHARLWWDIPENVNVETYETISEENYSDGSRIRIGDTIAQTVLSTVDKYLMDLRKKTADERHSVNSSKLTYEIVNLAKALAQFNFYSFNELLQLTQNLLAIINEIPPTEPPSHRTMANALRNMSKTMLRGGKSQSKELPKSTSLSADDAGRSKEGRALIVKTKLIVAEILQFVMDIRRDYRITMALSWFKMQFPCDKDGSLLKSSSINENMACQLHEAIYDSSGHELHLDGQDGRILLAILLQMTMSDYPPLTSIALKVLFRHFTQYQELLEDLRQVQLLVSNDDVENYRQIDRDLFILKNLTEKSELWVHGDRHHSVETKDVENSEKTTDKDLNDHSLTTSRAFASKDLRNAVVTVIDEHYPNIRHECLKLLNRLLIRDDRNDAAVALQELSDKAPLIAYPLIRQILVRLKRLCYREEKTDTMNQQLLKNMRVYEVVLEFISIPYDKKNDAEMPKLITLSHEFLRSFCKGNRENQACLYRFISYEKDAKEKNLRVETVEDVGTLVSIFRNNRELASNVHENLIAHIVGLIEHRARHPIFLELLQSLVCVYGKEVETCQEKVANEICGASDEVRLLYVDNASFEELEELMKNAPPYLDANNPLKYHIELVRLLAMCTKGKNGNTELKCASQIPMDHIVRVIVSEHCLVEVKSVYLQLLLHCYIDTDAEMKDAYKPEYVDTILNNILDDINKLTENNNLSEADSGALETYICQTVTEVLIKFFEAPYSSLQPTKIDVPHHNEQFCKVFKALLRLKNGTLKNSKPPKNNWYRVSDCIERLKKWALDHSIQLPAQVAVPQATAVNPRQRWVNAAFSAKLVGLNRPIITLVVERLNRQNTLNTGRNLGAEHANANVVTCYNMMTGEFKYYLDPLKYAEGTVLVEVLHTPELLFPEGSALREQCARGGVVVKLIQHCKTLMQNKQENLCVTVLETLRKMCSCTKLQLKAQGQQLRNMLLRRYFSSGCSNHGNNMHNNNMSNNNNNNNNHHKHHLDRQQSKIGEVLDVVKNDKKEDTWNVERDLYTIQCKLNDAGASDLIIDIIVMDPCREIFKKAIYLAKALLHEGNDKVQHAFYLRLKQKDTHEPFFKTISSKILAAQNRLKSDMMSCSETKPKSSVSAAVSRRSSTVLTPNVETVEHALFEVPQRHPSISEVSQLSNDMTHSVPDLTPYQDDDKSSEALPEEVGIVEPILRVLQLLCENHNSLLQNFLRKQSDRANHNLVSETLSFLDTVCGSTKGSLGVFGEIGEHNFKLITQTLNTLTEFCQGPCHENQNTMAMQENGLNIIISLVLNEIKPLADDHMELALEIKSQASKLLLAIMESRHDGENANRVLRNMANMSGGPKQLIHAIRQAYEMANSNHYMVKNISREFLRQSDNTTSKTTICPQIAVNNLNLPEISVNASGTISILDDKKGYVDDKFAEDEPPTVDPREVGHNIYILAHQLAMHDSELEIWLDPNDDKKDDLTREALKYYKNRTAQIEIVRRDRTLERVVFPINDICSYLTKETKDYVYNNTERDNQGSKVTEFFDQWETMYHEMLWQRKLQDRKWLSWCAFRLHLWTRLSLYFAFIINALIVVYFPFSSDSKSMISFGDFYSWVAFFASLYLVKHCRTDKHSLPRSLLILLACLCFLLISIVGSIPTLYIFEICQLVNKVVHLVAFVSNKGLEDKPWSERLKNTTLLYIIAYIVICVSGIFIHPFLNCFLLLDIVASEETLQNVIASVTRNYQSIVWTGYLALILLYLFTIVGFLLFRDDFFLPVDPIDPEPAITMSTKLAEDTCPKSGCPTTPTIIEEDGEKKVKSCETLRMCILQTMYLGLRNGGGIGDVLRNPAPWEQMFPWRVGFDMTFFVVLIVIVLNLIFGVIIDTFGDLRSEKNEKEQVLRNSCFICGLERGRFDNRSVTFEMHREMEHNIWHYLYYIVMLQIKDETEFTGPESYVAQCVKDRNLDWFPRMQALSLQDAELDTDQPEIKILKDQVEQVGSLVRDLQGQIEELKQLLCEQIR</sequence>
<dbReference type="GO" id="GO:0030667">
    <property type="term" value="C:secretory granule membrane"/>
    <property type="evidence" value="ECO:0007669"/>
    <property type="project" value="TreeGrafter"/>
</dbReference>
<keyword evidence="12 13" id="KW-0407">Ion channel</keyword>
<dbReference type="PANTHER" id="PTHR13715:SF102">
    <property type="entry name" value="INOSITOL 1,4,5-TRISPHOSPHATE RECEPTOR"/>
    <property type="match status" value="1"/>
</dbReference>
<keyword evidence="6 13" id="KW-0256">Endoplasmic reticulum</keyword>
<dbReference type="Gene3D" id="1.10.287.70">
    <property type="match status" value="1"/>
</dbReference>
<evidence type="ECO:0000256" key="12">
    <source>
        <dbReference type="ARBA" id="ARBA00023303"/>
    </source>
</evidence>
<dbReference type="GO" id="GO:0035091">
    <property type="term" value="F:phosphatidylinositol binding"/>
    <property type="evidence" value="ECO:0007669"/>
    <property type="project" value="TreeGrafter"/>
</dbReference>
<dbReference type="InterPro" id="IPR005821">
    <property type="entry name" value="Ion_trans_dom"/>
</dbReference>
<feature type="region of interest" description="Disordered" evidence="14">
    <location>
        <begin position="370"/>
        <end position="402"/>
    </location>
</feature>
<feature type="region of interest" description="Disordered" evidence="14">
    <location>
        <begin position="991"/>
        <end position="1012"/>
    </location>
</feature>
<evidence type="ECO:0000256" key="9">
    <source>
        <dbReference type="ARBA" id="ARBA00023136"/>
    </source>
</evidence>
<feature type="compositionally biased region" description="Polar residues" evidence="14">
    <location>
        <begin position="387"/>
        <end position="402"/>
    </location>
</feature>
<protein>
    <recommendedName>
        <fullName evidence="13">Inositol 1,4,5-trisphosphate receptor</fullName>
    </recommendedName>
</protein>
<dbReference type="InterPro" id="IPR036300">
    <property type="entry name" value="MIR_dom_sf"/>
</dbReference>
<keyword evidence="7 13" id="KW-1133">Transmembrane helix</keyword>
<keyword evidence="9 13" id="KW-0472">Membrane</keyword>
<dbReference type="SUPFAM" id="SSF100909">
    <property type="entry name" value="IP3 receptor type 1 binding core, domain 2"/>
    <property type="match status" value="2"/>
</dbReference>
<dbReference type="FunFam" id="1.25.10.30:FF:000003">
    <property type="entry name" value="Protein CBR-ITR-1, isoform a"/>
    <property type="match status" value="1"/>
</dbReference>
<dbReference type="PROSITE" id="PS50919">
    <property type="entry name" value="MIR"/>
    <property type="match status" value="2"/>
</dbReference>
<feature type="domain" description="MIR" evidence="15">
    <location>
        <begin position="275"/>
        <end position="335"/>
    </location>
</feature>
<evidence type="ECO:0000256" key="1">
    <source>
        <dbReference type="ARBA" id="ARBA00004477"/>
    </source>
</evidence>
<dbReference type="InterPro" id="IPR035910">
    <property type="entry name" value="RyR/IP3R_RIH_dom_sf"/>
</dbReference>
<dbReference type="GO" id="GO:0005789">
    <property type="term" value="C:endoplasmic reticulum membrane"/>
    <property type="evidence" value="ECO:0007669"/>
    <property type="project" value="UniProtKB-SubCell"/>
</dbReference>